<dbReference type="GO" id="GO:0016787">
    <property type="term" value="F:hydrolase activity"/>
    <property type="evidence" value="ECO:0007669"/>
    <property type="project" value="InterPro"/>
</dbReference>
<feature type="domain" description="AMP-binding enzyme C-terminal" evidence="5">
    <location>
        <begin position="828"/>
        <end position="906"/>
    </location>
</feature>
<dbReference type="Pfam" id="PF13193">
    <property type="entry name" value="AMP-binding_C"/>
    <property type="match status" value="1"/>
</dbReference>
<dbReference type="InterPro" id="IPR020845">
    <property type="entry name" value="AMP-binding_CS"/>
</dbReference>
<dbReference type="Proteomes" id="UP000288429">
    <property type="component" value="Unassembled WGS sequence"/>
</dbReference>
<dbReference type="PANTHER" id="PTHR42921">
    <property type="entry name" value="ACETOACETYL-COA SYNTHETASE"/>
    <property type="match status" value="1"/>
</dbReference>
<dbReference type="InterPro" id="IPR025110">
    <property type="entry name" value="AMP-bd_C"/>
</dbReference>
<dbReference type="Pfam" id="PF00501">
    <property type="entry name" value="AMP-binding"/>
    <property type="match status" value="1"/>
</dbReference>
<keyword evidence="8" id="KW-1185">Reference proteome</keyword>
<organism evidence="7 8">
    <name type="scientific">Fusarium ambrosium</name>
    <dbReference type="NCBI Taxonomy" id="131363"/>
    <lineage>
        <taxon>Eukaryota</taxon>
        <taxon>Fungi</taxon>
        <taxon>Dikarya</taxon>
        <taxon>Ascomycota</taxon>
        <taxon>Pezizomycotina</taxon>
        <taxon>Sordariomycetes</taxon>
        <taxon>Hypocreomycetidae</taxon>
        <taxon>Hypocreales</taxon>
        <taxon>Nectriaceae</taxon>
        <taxon>Fusarium</taxon>
        <taxon>Fusarium solani species complex</taxon>
    </lineage>
</organism>
<dbReference type="InterPro" id="IPR032466">
    <property type="entry name" value="Metal_Hydrolase"/>
</dbReference>
<feature type="domain" description="Amidohydrolase-related" evidence="4">
    <location>
        <begin position="35"/>
        <end position="258"/>
    </location>
</feature>
<proteinExistence type="inferred from homology"/>
<gene>
    <name evidence="7" type="ORF">CDV31_013529</name>
</gene>
<keyword evidence="2" id="KW-0732">Signal</keyword>
<evidence type="ECO:0008006" key="9">
    <source>
        <dbReference type="Google" id="ProtNLM"/>
    </source>
</evidence>
<dbReference type="Pfam" id="PF04909">
    <property type="entry name" value="Amidohydro_2"/>
    <property type="match status" value="1"/>
</dbReference>
<dbReference type="SUPFAM" id="SSF56801">
    <property type="entry name" value="Acetyl-CoA synthetase-like"/>
    <property type="match status" value="1"/>
</dbReference>
<feature type="chain" id="PRO_5019375545" description="AMP-dependent synthetase/ligase domain-containing protein" evidence="2">
    <location>
        <begin position="25"/>
        <end position="954"/>
    </location>
</feature>
<dbReference type="SUPFAM" id="SSF51556">
    <property type="entry name" value="Metallo-dependent hydrolases"/>
    <property type="match status" value="1"/>
</dbReference>
<dbReference type="InterPro" id="IPR042099">
    <property type="entry name" value="ANL_N_sf"/>
</dbReference>
<accession>A0A428T2T0</accession>
<dbReference type="Pfam" id="PF16177">
    <property type="entry name" value="ACAS_N"/>
    <property type="match status" value="1"/>
</dbReference>
<evidence type="ECO:0000259" key="5">
    <source>
        <dbReference type="Pfam" id="PF13193"/>
    </source>
</evidence>
<evidence type="ECO:0000259" key="6">
    <source>
        <dbReference type="Pfam" id="PF16177"/>
    </source>
</evidence>
<dbReference type="Gene3D" id="3.40.50.12780">
    <property type="entry name" value="N-terminal domain of ligase-like"/>
    <property type="match status" value="1"/>
</dbReference>
<dbReference type="PROSITE" id="PS00455">
    <property type="entry name" value="AMP_BINDING"/>
    <property type="match status" value="1"/>
</dbReference>
<dbReference type="EMBL" id="NIZV01000279">
    <property type="protein sequence ID" value="RSL96351.1"/>
    <property type="molecule type" value="Genomic_DNA"/>
</dbReference>
<name>A0A428T2T0_9HYPO</name>
<comment type="caution">
    <text evidence="7">The sequence shown here is derived from an EMBL/GenBank/DDBJ whole genome shotgun (WGS) entry which is preliminary data.</text>
</comment>
<dbReference type="AlphaFoldDB" id="A0A428T2T0"/>
<dbReference type="Gene3D" id="3.20.20.140">
    <property type="entry name" value="Metal-dependent hydrolases"/>
    <property type="match status" value="1"/>
</dbReference>
<dbReference type="InterPro" id="IPR045851">
    <property type="entry name" value="AMP-bd_C_sf"/>
</dbReference>
<dbReference type="InterPro" id="IPR000873">
    <property type="entry name" value="AMP-dep_synth/lig_dom"/>
</dbReference>
<reference evidence="7 8" key="1">
    <citation type="submission" date="2017-06" db="EMBL/GenBank/DDBJ databases">
        <title>Cmopartive genomic analysis of Ambrosia Fusariam Clade fungi.</title>
        <authorList>
            <person name="Stajich J.E."/>
            <person name="Carrillo J."/>
            <person name="Kijimoto T."/>
            <person name="Eskalen A."/>
            <person name="O'Donnell K."/>
            <person name="Kasson M."/>
        </authorList>
    </citation>
    <scope>NUCLEOTIDE SEQUENCE [LARGE SCALE GENOMIC DNA]</scope>
    <source>
        <strain evidence="7 8">NRRL 20438</strain>
    </source>
</reference>
<dbReference type="InterPro" id="IPR005914">
    <property type="entry name" value="Acac_CoA_synth"/>
</dbReference>
<evidence type="ECO:0000259" key="4">
    <source>
        <dbReference type="Pfam" id="PF04909"/>
    </source>
</evidence>
<dbReference type="NCBIfam" id="TIGR01217">
    <property type="entry name" value="ac_ac_CoA_syn"/>
    <property type="match status" value="1"/>
</dbReference>
<evidence type="ECO:0000259" key="3">
    <source>
        <dbReference type="Pfam" id="PF00501"/>
    </source>
</evidence>
<dbReference type="GO" id="GO:0030729">
    <property type="term" value="F:acetoacetate-CoA ligase activity"/>
    <property type="evidence" value="ECO:0007669"/>
    <property type="project" value="InterPro"/>
</dbReference>
<dbReference type="GO" id="GO:0006629">
    <property type="term" value="P:lipid metabolic process"/>
    <property type="evidence" value="ECO:0007669"/>
    <property type="project" value="InterPro"/>
</dbReference>
<feature type="domain" description="AMP-dependent synthetase/ligase" evidence="3">
    <location>
        <begin position="385"/>
        <end position="760"/>
    </location>
</feature>
<dbReference type="NCBIfam" id="NF002937">
    <property type="entry name" value="PRK03584.1"/>
    <property type="match status" value="1"/>
</dbReference>
<comment type="similarity">
    <text evidence="1">Belongs to the ATP-dependent AMP-binding enzyme family.</text>
</comment>
<dbReference type="PANTHER" id="PTHR42921:SF4">
    <property type="entry name" value="ACETOACETYL-COA SYNTHASE (AFU_ORTHOLOGUE AFUA_8G04770)"/>
    <property type="match status" value="1"/>
</dbReference>
<feature type="signal peptide" evidence="2">
    <location>
        <begin position="1"/>
        <end position="24"/>
    </location>
</feature>
<dbReference type="Gene3D" id="3.30.300.30">
    <property type="match status" value="1"/>
</dbReference>
<sequence length="954" mass="106150">MRSQFIILPMLNLASLLAAHPGQAYGNTGLNTRKIDTHAHVYPDFYRDAVIAAGHISGPDGSGAPMNWSISMNLEFMQQFNVEKQYLSVSSPGTFLQPNNTEAGVNLTRRMNDFNAGLKRQYPDQIGFFASLPLPSIPDALDEIDRAIDELDADGFVFLSNYYGLYHGDPKLAPVYEKLNARKALIFIHPTIPCPVNAPIDITGIQRMPYISPMANAYPVPLFEYIFDTTRTVVDIILTGTAQRHADLKWIVPHCGSALTGIIDRVLEVTSRVGVQPNSDREFFASNLTSLVELFQRQFWFDIAGFSPFRTVDYHEMWKWSTEHINDFWMRVWEFTNVRATTHPSYAISASEALTLTPTPTWFPEARLNFAQNILETAYMPQDDPSRPVLTGIREGRERVEHITLVELRNKVGHLANAMSRFGIKQLDRVACIGSNSIGTLTVFLAAASMGAIFTCCSPEMGEMGILDRFLQVKPKMMFADDCVLYNGKRIDCLSKAEKIASVLQEQAGLDSLIVIPRFGERHPHQGQGFVQSLQEFTAGTLETLGFTPLKFSHPLIIVYSSGTTGKSKCLVHTVGGVLLKQKVEQILCMGMGPDSVYLQYTTTNWIMYLYSVSGLLSGARSILYDGSPMKPTVLEFLSILSTEKVTHFGTSAHYLALLEQNGVTQEGLPRLDALRVITSTGSVLKESQYYWVYRTFGRVQLSSIAGGTDIAGAFVGGATNLPVYAGWCQARALGMKVQVFSDKGEAIEESGEAGELVCTAPFPSQPAFFWGDEDGERYRSAYFERYPGVWHQGDFVRMDPITQGIQFLGRSDGVLNPSGVRFGSAEIYNVLNAFPEIEDSLCVGQRRAHDEDEQVLLFVKMINGRALDSKLEKAIRQQIRTALSPRHVPKFIFKTPEIPMTINGKKMELPVKQAVSGQKGVLSSTIANPDSLKWYQQFSRIDENGNVNRLAKL</sequence>
<evidence type="ECO:0000256" key="1">
    <source>
        <dbReference type="ARBA" id="ARBA00006432"/>
    </source>
</evidence>
<protein>
    <recommendedName>
        <fullName evidence="9">AMP-dependent synthetase/ligase domain-containing protein</fullName>
    </recommendedName>
</protein>
<feature type="domain" description="Acetyl-coenzyme A synthetase N-terminal" evidence="6">
    <location>
        <begin position="314"/>
        <end position="373"/>
    </location>
</feature>
<evidence type="ECO:0000256" key="2">
    <source>
        <dbReference type="SAM" id="SignalP"/>
    </source>
</evidence>
<dbReference type="InterPro" id="IPR006680">
    <property type="entry name" value="Amidohydro-rel"/>
</dbReference>
<evidence type="ECO:0000313" key="8">
    <source>
        <dbReference type="Proteomes" id="UP000288429"/>
    </source>
</evidence>
<evidence type="ECO:0000313" key="7">
    <source>
        <dbReference type="EMBL" id="RSL96351.1"/>
    </source>
</evidence>
<dbReference type="InterPro" id="IPR032387">
    <property type="entry name" value="ACAS_N"/>
</dbReference>